<reference evidence="2 4" key="1">
    <citation type="journal article" date="2020" name="Stud. Mycol.">
        <title>101 Dothideomycetes genomes: a test case for predicting lifestyles and emergence of pathogens.</title>
        <authorList>
            <person name="Haridas S."/>
            <person name="Albert R."/>
            <person name="Binder M."/>
            <person name="Bloem J."/>
            <person name="Labutti K."/>
            <person name="Salamov A."/>
            <person name="Andreopoulos B."/>
            <person name="Baker S."/>
            <person name="Barry K."/>
            <person name="Bills G."/>
            <person name="Bluhm B."/>
            <person name="Cannon C."/>
            <person name="Castanera R."/>
            <person name="Culley D."/>
            <person name="Daum C."/>
            <person name="Ezra D."/>
            <person name="Gonzalez J."/>
            <person name="Henrissat B."/>
            <person name="Kuo A."/>
            <person name="Liang C."/>
            <person name="Lipzen A."/>
            <person name="Lutzoni F."/>
            <person name="Magnuson J."/>
            <person name="Mondo S."/>
            <person name="Nolan M."/>
            <person name="Ohm R."/>
            <person name="Pangilinan J."/>
            <person name="Park H.-J."/>
            <person name="Ramirez L."/>
            <person name="Alfaro M."/>
            <person name="Sun H."/>
            <person name="Tritt A."/>
            <person name="Yoshinaga Y."/>
            <person name="Zwiers L.-H."/>
            <person name="Turgeon B."/>
            <person name="Goodwin S."/>
            <person name="Spatafora J."/>
            <person name="Crous P."/>
            <person name="Grigoriev I."/>
        </authorList>
    </citation>
    <scope>NUCLEOTIDE SEQUENCE</scope>
    <source>
        <strain evidence="2 4">CBS 304.34</strain>
    </source>
</reference>
<gene>
    <name evidence="2 4" type="ORF">BDZ99DRAFT_503411</name>
</gene>
<proteinExistence type="predicted"/>
<dbReference type="AlphaFoldDB" id="A0A6A6Y4G2"/>
<dbReference type="OrthoDB" id="5376804at2759"/>
<reference evidence="4" key="2">
    <citation type="submission" date="2020-04" db="EMBL/GenBank/DDBJ databases">
        <authorList>
            <consortium name="NCBI Genome Project"/>
        </authorList>
    </citation>
    <scope>NUCLEOTIDE SEQUENCE</scope>
    <source>
        <strain evidence="4">CBS 304.34</strain>
    </source>
</reference>
<organism evidence="2">
    <name type="scientific">Mytilinidion resinicola</name>
    <dbReference type="NCBI Taxonomy" id="574789"/>
    <lineage>
        <taxon>Eukaryota</taxon>
        <taxon>Fungi</taxon>
        <taxon>Dikarya</taxon>
        <taxon>Ascomycota</taxon>
        <taxon>Pezizomycotina</taxon>
        <taxon>Dothideomycetes</taxon>
        <taxon>Pleosporomycetidae</taxon>
        <taxon>Mytilinidiales</taxon>
        <taxon>Mytilinidiaceae</taxon>
        <taxon>Mytilinidion</taxon>
    </lineage>
</organism>
<feature type="transmembrane region" description="Helical" evidence="1">
    <location>
        <begin position="94"/>
        <end position="119"/>
    </location>
</feature>
<name>A0A6A6Y4G2_9PEZI</name>
<sequence length="714" mass="78024">MDRHDILHPSLRQPSGASSATCEEDYIDHIVPSSPPKSPLLPPSSETAAFQHFAGRQPSATASNLKIREKQAFLAKGNPFSSTEDRRPHRRRDAIFLSAWWAEILLLLIAICALIAIAIALSKYNAQEQPAWKYSLNLSTLIAILSTLLRASMVAVVEEGCLVIILSFAIGPFTQQAIKTVACNKPLTPLNSSIQIARIVSRDNIPRFTPGHYDLDLETSAAILDGLANPHGNRSALSAACMSGNCTFASYAGVTHSSSGLCKKCIDVSGEIHEVVSPALFQASNGTLVSSPNQSDYNFWLNRQSIGGWDTDDGGRDVSGVPQAFFNMTPGDFEWAASLTNTPFQDPSFITASNVAILNITLLTFTLNGCQVVNVTDGYGYSYNITCPHSKLDPKKFDADFATTSAFDAIDMAAVACTFYPCVKNYRGAVNNGILSETIVSETHASLKAYAPDLAPDFLQFNSPCVVDGQLYTHDNISSFPAGNHTFNTTLIDGKNVTVPNECFFKIDGIYINALAEFMFNVFTGDCSMPLTSYYDEHSPPDRWSWIWCDDKWWLKSLFNKGNASFVSIDANLESVTTAITNEMRKQGTDWNGDPAVVEGIVLRETICIQFDWTWLAFPVALLLLTALLLITMAFKTMLDKQQVPIWKSSILPLLFSGNGFAGDSRDRMAASGNLNHIENEVDKMIVSLAHDGNGWEFVSKRSNNVSAEGEGAT</sequence>
<dbReference type="PANTHER" id="PTHR35394">
    <property type="entry name" value="DUF3176 DOMAIN-CONTAINING PROTEIN"/>
    <property type="match status" value="1"/>
</dbReference>
<keyword evidence="1" id="KW-0812">Transmembrane</keyword>
<protein>
    <submittedName>
        <fullName evidence="2 4">Uncharacterized protein</fullName>
    </submittedName>
</protein>
<reference evidence="4" key="3">
    <citation type="submission" date="2025-04" db="UniProtKB">
        <authorList>
            <consortium name="RefSeq"/>
        </authorList>
    </citation>
    <scope>IDENTIFICATION</scope>
    <source>
        <strain evidence="4">CBS 304.34</strain>
    </source>
</reference>
<evidence type="ECO:0000313" key="3">
    <source>
        <dbReference type="Proteomes" id="UP000504636"/>
    </source>
</evidence>
<evidence type="ECO:0000313" key="2">
    <source>
        <dbReference type="EMBL" id="KAF2803408.1"/>
    </source>
</evidence>
<dbReference type="RefSeq" id="XP_033570372.1">
    <property type="nucleotide sequence ID" value="XM_033723965.1"/>
</dbReference>
<accession>A0A6A6Y4G2</accession>
<keyword evidence="3" id="KW-1185">Reference proteome</keyword>
<dbReference type="EMBL" id="MU003718">
    <property type="protein sequence ID" value="KAF2803408.1"/>
    <property type="molecule type" value="Genomic_DNA"/>
</dbReference>
<dbReference type="GeneID" id="54464858"/>
<keyword evidence="1" id="KW-0472">Membrane</keyword>
<dbReference type="Proteomes" id="UP000504636">
    <property type="component" value="Unplaced"/>
</dbReference>
<evidence type="ECO:0000313" key="4">
    <source>
        <dbReference type="RefSeq" id="XP_033570372.1"/>
    </source>
</evidence>
<keyword evidence="1" id="KW-1133">Transmembrane helix</keyword>
<dbReference type="PANTHER" id="PTHR35394:SF5">
    <property type="entry name" value="DUF3176 DOMAIN-CONTAINING PROTEIN"/>
    <property type="match status" value="1"/>
</dbReference>
<feature type="transmembrane region" description="Helical" evidence="1">
    <location>
        <begin position="131"/>
        <end position="149"/>
    </location>
</feature>
<evidence type="ECO:0000256" key="1">
    <source>
        <dbReference type="SAM" id="Phobius"/>
    </source>
</evidence>
<feature type="transmembrane region" description="Helical" evidence="1">
    <location>
        <begin position="613"/>
        <end position="635"/>
    </location>
</feature>